<keyword evidence="3" id="KW-1185">Reference proteome</keyword>
<evidence type="ECO:0000313" key="2">
    <source>
        <dbReference type="EMBL" id="UVI36259.1"/>
    </source>
</evidence>
<keyword evidence="1" id="KW-0812">Transmembrane</keyword>
<feature type="transmembrane region" description="Helical" evidence="1">
    <location>
        <begin position="344"/>
        <end position="365"/>
    </location>
</feature>
<sequence length="415" mass="45999">MLMKICILGLLLVLISQIAAFAHVSKEEISRSFSGESEVDMYAITDTLVDPEEFSSFRESGKSLDAVGRFYNTLNVETDMRFLSLFDQPLSIVDFPDERRLDVLSSGEEPTEEYIDDESGQRLTDVRSFQMNENAFDFNSLKVSSGPGIKWPEVDYDSRTIPVLLGADYSSIYDVGDNIDVQYYFEDFTLVVGGFLEPDSTIFYQGELNTFLDDALVVPYPPVLRPVTEEDQEFYGILSFAMISGDLAVSRKTEAESVLQKLGAIASQSGFDAYTVLNVPTYLVQFQLTRQLIQDNAGLLIGVGILLGICVAVSNGVISLHLARRRWKQQEIEFILGVSPRITGARIVFVTAFEYVVLVVALVLLASRVPQGGGSGLIALTLTAAAVMVADISLQTVLRKRWITHGLFIRDGHDY</sequence>
<feature type="transmembrane region" description="Helical" evidence="1">
    <location>
        <begin position="377"/>
        <end position="398"/>
    </location>
</feature>
<evidence type="ECO:0000313" key="3">
    <source>
        <dbReference type="Proteomes" id="UP001064879"/>
    </source>
</evidence>
<protein>
    <recommendedName>
        <fullName evidence="4">FtsX-like permease family protein</fullName>
    </recommendedName>
</protein>
<reference evidence="2" key="1">
    <citation type="submission" date="2022-03" db="EMBL/GenBank/DDBJ databases">
        <title>Brevibacterium spongiae sp. nov., isolated from marine sponge.</title>
        <authorList>
            <person name="Li Z."/>
            <person name="Zhang M."/>
        </authorList>
    </citation>
    <scope>NUCLEOTIDE SEQUENCE</scope>
    <source>
        <strain evidence="2">WHS-Z9</strain>
    </source>
</reference>
<evidence type="ECO:0008006" key="4">
    <source>
        <dbReference type="Google" id="ProtNLM"/>
    </source>
</evidence>
<feature type="transmembrane region" description="Helical" evidence="1">
    <location>
        <begin position="297"/>
        <end position="323"/>
    </location>
</feature>
<gene>
    <name evidence="2" type="ORF">L1F31_00925</name>
</gene>
<proteinExistence type="predicted"/>
<accession>A0ABY5SU84</accession>
<name>A0ABY5SU84_9MICO</name>
<organism evidence="2 3">
    <name type="scientific">Brevibacterium spongiae</name>
    <dbReference type="NCBI Taxonomy" id="2909672"/>
    <lineage>
        <taxon>Bacteria</taxon>
        <taxon>Bacillati</taxon>
        <taxon>Actinomycetota</taxon>
        <taxon>Actinomycetes</taxon>
        <taxon>Micrococcales</taxon>
        <taxon>Brevibacteriaceae</taxon>
        <taxon>Brevibacterium</taxon>
    </lineage>
</organism>
<dbReference type="EMBL" id="CP093443">
    <property type="protein sequence ID" value="UVI36259.1"/>
    <property type="molecule type" value="Genomic_DNA"/>
</dbReference>
<keyword evidence="1" id="KW-1133">Transmembrane helix</keyword>
<dbReference type="Proteomes" id="UP001064879">
    <property type="component" value="Chromosome"/>
</dbReference>
<evidence type="ECO:0000256" key="1">
    <source>
        <dbReference type="SAM" id="Phobius"/>
    </source>
</evidence>
<dbReference type="RefSeq" id="WP_265418860.1">
    <property type="nucleotide sequence ID" value="NZ_CP093443.1"/>
</dbReference>
<keyword evidence="1" id="KW-0472">Membrane</keyword>